<gene>
    <name evidence="7" type="ORF">CVLEPA_LOCUS11707</name>
</gene>
<evidence type="ECO:0000256" key="5">
    <source>
        <dbReference type="SAM" id="MobiDB-lite"/>
    </source>
</evidence>
<dbReference type="PRINTS" id="PR01077">
    <property type="entry name" value="CLAUDIN"/>
</dbReference>
<comment type="subcellular location">
    <subcellularLocation>
        <location evidence="1">Membrane</location>
        <topology evidence="1">Multi-pass membrane protein</topology>
    </subcellularLocation>
</comment>
<dbReference type="InterPro" id="IPR036259">
    <property type="entry name" value="MFS_trans_sf"/>
</dbReference>
<protein>
    <submittedName>
        <fullName evidence="7">Uncharacterized protein</fullName>
    </submittedName>
</protein>
<keyword evidence="8" id="KW-1185">Reference proteome</keyword>
<feature type="compositionally biased region" description="Basic and acidic residues" evidence="5">
    <location>
        <begin position="172"/>
        <end position="193"/>
    </location>
</feature>
<evidence type="ECO:0000256" key="6">
    <source>
        <dbReference type="SAM" id="Phobius"/>
    </source>
</evidence>
<feature type="transmembrane region" description="Helical" evidence="6">
    <location>
        <begin position="7"/>
        <end position="33"/>
    </location>
</feature>
<dbReference type="EMBL" id="CAWYQH010000079">
    <property type="protein sequence ID" value="CAK8681512.1"/>
    <property type="molecule type" value="Genomic_DNA"/>
</dbReference>
<evidence type="ECO:0000256" key="2">
    <source>
        <dbReference type="ARBA" id="ARBA00022692"/>
    </source>
</evidence>
<feature type="region of interest" description="Disordered" evidence="5">
    <location>
        <begin position="172"/>
        <end position="203"/>
    </location>
</feature>
<feature type="transmembrane region" description="Helical" evidence="6">
    <location>
        <begin position="144"/>
        <end position="168"/>
    </location>
</feature>
<reference evidence="7 8" key="1">
    <citation type="submission" date="2024-02" db="EMBL/GenBank/DDBJ databases">
        <authorList>
            <person name="Daric V."/>
            <person name="Darras S."/>
        </authorList>
    </citation>
    <scope>NUCLEOTIDE SEQUENCE [LARGE SCALE GENOMIC DNA]</scope>
</reference>
<keyword evidence="4 6" id="KW-0472">Membrane</keyword>
<keyword evidence="2 6" id="KW-0812">Transmembrane</keyword>
<sequence length="245" mass="27690">MDPSKVLHYFGLCCESLGSILFIVSQIFPFWLIDERNSFGIYNQCSFLDNYYDCVFLGWGSLKSFASFVARYVFLTAAVFIVLAGIPQWISFCCKPNKRGKLYMAQGVMILIAGITMVAAMVAYTVLAIDEVSYYTSRWLFGWAYGLCWASGPLLIIGGSLNIAARYVKSPPEEKKSKSKPKQESKDYERREDELPEVTSAPTQYQMTSMGDARSGYYNPSVVTSNSRTIRAQYPQHVIHQSYGY</sequence>
<feature type="transmembrane region" description="Helical" evidence="6">
    <location>
        <begin position="102"/>
        <end position="124"/>
    </location>
</feature>
<dbReference type="Gene3D" id="1.20.140.150">
    <property type="match status" value="1"/>
</dbReference>
<dbReference type="PANTHER" id="PTHR10671:SF108">
    <property type="entry name" value="CLAUDIN FAMILY PROTEIN-RELATED"/>
    <property type="match status" value="1"/>
</dbReference>
<dbReference type="InterPro" id="IPR004031">
    <property type="entry name" value="PMP22/EMP/MP20/Claudin"/>
</dbReference>
<evidence type="ECO:0000313" key="8">
    <source>
        <dbReference type="Proteomes" id="UP001642483"/>
    </source>
</evidence>
<evidence type="ECO:0000256" key="4">
    <source>
        <dbReference type="ARBA" id="ARBA00023136"/>
    </source>
</evidence>
<comment type="caution">
    <text evidence="7">The sequence shown here is derived from an EMBL/GenBank/DDBJ whole genome shotgun (WGS) entry which is preliminary data.</text>
</comment>
<dbReference type="Pfam" id="PF00822">
    <property type="entry name" value="PMP22_Claudin"/>
    <property type="match status" value="1"/>
</dbReference>
<dbReference type="Proteomes" id="UP001642483">
    <property type="component" value="Unassembled WGS sequence"/>
</dbReference>
<evidence type="ECO:0000256" key="3">
    <source>
        <dbReference type="ARBA" id="ARBA00022989"/>
    </source>
</evidence>
<dbReference type="PANTHER" id="PTHR10671">
    <property type="entry name" value="EPITHELIAL MEMBRANE PROTEIN-RELATED"/>
    <property type="match status" value="1"/>
</dbReference>
<evidence type="ECO:0000313" key="7">
    <source>
        <dbReference type="EMBL" id="CAK8681512.1"/>
    </source>
</evidence>
<name>A0ABP0FSX6_CLALP</name>
<accession>A0ABP0FSX6</accession>
<feature type="transmembrane region" description="Helical" evidence="6">
    <location>
        <begin position="69"/>
        <end position="90"/>
    </location>
</feature>
<dbReference type="InterPro" id="IPR050579">
    <property type="entry name" value="PMP-22/EMP/MP20-like"/>
</dbReference>
<dbReference type="SUPFAM" id="SSF103473">
    <property type="entry name" value="MFS general substrate transporter"/>
    <property type="match status" value="1"/>
</dbReference>
<proteinExistence type="predicted"/>
<keyword evidence="3 6" id="KW-1133">Transmembrane helix</keyword>
<organism evidence="7 8">
    <name type="scientific">Clavelina lepadiformis</name>
    <name type="common">Light-bulb sea squirt</name>
    <name type="synonym">Ascidia lepadiformis</name>
    <dbReference type="NCBI Taxonomy" id="159417"/>
    <lineage>
        <taxon>Eukaryota</taxon>
        <taxon>Metazoa</taxon>
        <taxon>Chordata</taxon>
        <taxon>Tunicata</taxon>
        <taxon>Ascidiacea</taxon>
        <taxon>Aplousobranchia</taxon>
        <taxon>Clavelinidae</taxon>
        <taxon>Clavelina</taxon>
    </lineage>
</organism>
<evidence type="ECO:0000256" key="1">
    <source>
        <dbReference type="ARBA" id="ARBA00004141"/>
    </source>
</evidence>